<feature type="binding site" evidence="3">
    <location>
        <position position="160"/>
    </location>
    <ligand>
        <name>a divalent metal cation</name>
        <dbReference type="ChEBI" id="CHEBI:60240"/>
        <label>2</label>
    </ligand>
</feature>
<name>A0A816LJC0_9BILA</name>
<protein>
    <submittedName>
        <fullName evidence="4">Uncharacterized protein</fullName>
    </submittedName>
</protein>
<dbReference type="EMBL" id="CAJNRE010001764">
    <property type="protein sequence ID" value="CAF1956236.1"/>
    <property type="molecule type" value="Genomic_DNA"/>
</dbReference>
<dbReference type="Pfam" id="PF01026">
    <property type="entry name" value="TatD_DNase"/>
    <property type="match status" value="1"/>
</dbReference>
<dbReference type="PROSITE" id="PS01137">
    <property type="entry name" value="TATD_1"/>
    <property type="match status" value="1"/>
</dbReference>
<dbReference type="GO" id="GO:0046872">
    <property type="term" value="F:metal ion binding"/>
    <property type="evidence" value="ECO:0007669"/>
    <property type="project" value="UniProtKB-KW"/>
</dbReference>
<sequence length="297" mass="34203">MNSQLCFKSLYESCKCPLHTHLNKQLPIVDSHCHLDDFSNNHPYFRSVSASNIREVFLVSNKHKFHNWDTVFPLPYQNIHVYETFGMHPKFIPERDIHLKLAHLENIFCDYLHPVSGRHIAGVGETGLDETSKSPLEHQKLAFERQVILARNLNLPLVLHCRGYPLFSLMLDCIESILPPSHPIQWHCVKSDSHLEVIDRFISIFSNSVVSLNGSSTHIRDIDQDKVFKKWIRNHPTLINHLVLETDCPWLCPKNLPVLEFNPCTGIFIVSKWVEDVLRAPGKNASTIIRIANDNAR</sequence>
<dbReference type="Proteomes" id="UP000663824">
    <property type="component" value="Unassembled WGS sequence"/>
</dbReference>
<feature type="binding site" evidence="3">
    <location>
        <position position="187"/>
    </location>
    <ligand>
        <name>a divalent metal cation</name>
        <dbReference type="ChEBI" id="CHEBI:60240"/>
        <label>2</label>
    </ligand>
</feature>
<dbReference type="EMBL" id="CAJOBI010142066">
    <property type="protein sequence ID" value="CAF4772497.1"/>
    <property type="molecule type" value="Genomic_DNA"/>
</dbReference>
<evidence type="ECO:0000313" key="4">
    <source>
        <dbReference type="EMBL" id="CAF1956236.1"/>
    </source>
</evidence>
<feature type="binding site" evidence="3">
    <location>
        <position position="125"/>
    </location>
    <ligand>
        <name>a divalent metal cation</name>
        <dbReference type="ChEBI" id="CHEBI:60240"/>
        <label>1</label>
    </ligand>
</feature>
<evidence type="ECO:0000256" key="3">
    <source>
        <dbReference type="PIRSR" id="PIRSR005902-1"/>
    </source>
</evidence>
<dbReference type="InterPro" id="IPR001130">
    <property type="entry name" value="TatD-like"/>
</dbReference>
<keyword evidence="2" id="KW-0378">Hydrolase</keyword>
<feature type="binding site" evidence="3">
    <location>
        <position position="34"/>
    </location>
    <ligand>
        <name>a divalent metal cation</name>
        <dbReference type="ChEBI" id="CHEBI:60240"/>
        <label>1</label>
    </ligand>
</feature>
<dbReference type="InterPro" id="IPR032466">
    <property type="entry name" value="Metal_Hydrolase"/>
</dbReference>
<evidence type="ECO:0000256" key="1">
    <source>
        <dbReference type="ARBA" id="ARBA00009275"/>
    </source>
</evidence>
<gene>
    <name evidence="4" type="ORF">MBJ925_LOCUS6135</name>
    <name evidence="5" type="ORF">SMN809_LOCUS45996</name>
</gene>
<evidence type="ECO:0000313" key="5">
    <source>
        <dbReference type="EMBL" id="CAF4772497.1"/>
    </source>
</evidence>
<evidence type="ECO:0000313" key="6">
    <source>
        <dbReference type="Proteomes" id="UP000663824"/>
    </source>
</evidence>
<feature type="non-terminal residue" evidence="4">
    <location>
        <position position="297"/>
    </location>
</feature>
<dbReference type="SUPFAM" id="SSF51556">
    <property type="entry name" value="Metallo-dependent hydrolases"/>
    <property type="match status" value="1"/>
</dbReference>
<proteinExistence type="inferred from homology"/>
<feature type="binding site" evidence="3">
    <location>
        <position position="247"/>
    </location>
    <ligand>
        <name>a divalent metal cation</name>
        <dbReference type="ChEBI" id="CHEBI:60240"/>
        <label>1</label>
    </ligand>
</feature>
<keyword evidence="3" id="KW-0479">Metal-binding</keyword>
<accession>A0A816LJC0</accession>
<evidence type="ECO:0000256" key="2">
    <source>
        <dbReference type="ARBA" id="ARBA00022801"/>
    </source>
</evidence>
<comment type="caution">
    <text evidence="4">The sequence shown here is derived from an EMBL/GenBank/DDBJ whole genome shotgun (WGS) entry which is preliminary data.</text>
</comment>
<dbReference type="InterPro" id="IPR018228">
    <property type="entry name" value="DNase_TatD-rel_CS"/>
</dbReference>
<dbReference type="PANTHER" id="PTHR46124:SF2">
    <property type="entry name" value="D-AMINOACYL-TRNA DEACYLASE"/>
    <property type="match status" value="1"/>
</dbReference>
<dbReference type="AlphaFoldDB" id="A0A816LJC0"/>
<comment type="similarity">
    <text evidence="1">Belongs to the metallo-dependent hydrolases superfamily. TatD-type hydrolase family.</text>
</comment>
<feature type="binding site" evidence="3">
    <location>
        <position position="32"/>
    </location>
    <ligand>
        <name>a divalent metal cation</name>
        <dbReference type="ChEBI" id="CHEBI:60240"/>
        <label>1</label>
    </ligand>
</feature>
<reference evidence="4" key="1">
    <citation type="submission" date="2021-02" db="EMBL/GenBank/DDBJ databases">
        <authorList>
            <person name="Nowell W R."/>
        </authorList>
    </citation>
    <scope>NUCLEOTIDE SEQUENCE</scope>
</reference>
<dbReference type="Proteomes" id="UP000676336">
    <property type="component" value="Unassembled WGS sequence"/>
</dbReference>
<organism evidence="4 6">
    <name type="scientific">Rotaria magnacalcarata</name>
    <dbReference type="NCBI Taxonomy" id="392030"/>
    <lineage>
        <taxon>Eukaryota</taxon>
        <taxon>Metazoa</taxon>
        <taxon>Spiralia</taxon>
        <taxon>Gnathifera</taxon>
        <taxon>Rotifera</taxon>
        <taxon>Eurotatoria</taxon>
        <taxon>Bdelloidea</taxon>
        <taxon>Philodinida</taxon>
        <taxon>Philodinidae</taxon>
        <taxon>Rotaria</taxon>
    </lineage>
</organism>
<dbReference type="GO" id="GO:0016788">
    <property type="term" value="F:hydrolase activity, acting on ester bonds"/>
    <property type="evidence" value="ECO:0007669"/>
    <property type="project" value="InterPro"/>
</dbReference>
<dbReference type="PANTHER" id="PTHR46124">
    <property type="entry name" value="D-AMINOACYL-TRNA DEACYLASE"/>
    <property type="match status" value="1"/>
</dbReference>
<dbReference type="Gene3D" id="3.20.20.140">
    <property type="entry name" value="Metal-dependent hydrolases"/>
    <property type="match status" value="1"/>
</dbReference>
<dbReference type="PIRSF" id="PIRSF005902">
    <property type="entry name" value="DNase_TatD"/>
    <property type="match status" value="1"/>
</dbReference>